<comment type="similarity">
    <text evidence="2 3">Belongs to the YPI1 family.</text>
</comment>
<evidence type="ECO:0000313" key="6">
    <source>
        <dbReference type="Proteomes" id="UP001373714"/>
    </source>
</evidence>
<dbReference type="AlphaFoldDB" id="A0AAV9U7N1"/>
<feature type="compositionally biased region" description="Polar residues" evidence="4">
    <location>
        <begin position="58"/>
        <end position="76"/>
    </location>
</feature>
<feature type="region of interest" description="Disordered" evidence="4">
    <location>
        <begin position="132"/>
        <end position="201"/>
    </location>
</feature>
<accession>A0AAV9U7N1</accession>
<evidence type="ECO:0000313" key="5">
    <source>
        <dbReference type="EMBL" id="KAK6336056.1"/>
    </source>
</evidence>
<dbReference type="GO" id="GO:0005634">
    <property type="term" value="C:nucleus"/>
    <property type="evidence" value="ECO:0007669"/>
    <property type="project" value="UniProtKB-SubCell"/>
</dbReference>
<dbReference type="EMBL" id="JAVHNS010000014">
    <property type="protein sequence ID" value="KAK6336056.1"/>
    <property type="molecule type" value="Genomic_DNA"/>
</dbReference>
<evidence type="ECO:0000256" key="2">
    <source>
        <dbReference type="ARBA" id="ARBA00005605"/>
    </source>
</evidence>
<evidence type="ECO:0000256" key="4">
    <source>
        <dbReference type="SAM" id="MobiDB-lite"/>
    </source>
</evidence>
<comment type="subcellular location">
    <subcellularLocation>
        <location evidence="3">Nucleus</location>
    </subcellularLocation>
</comment>
<dbReference type="GO" id="GO:0008157">
    <property type="term" value="F:protein phosphatase 1 binding"/>
    <property type="evidence" value="ECO:0007669"/>
    <property type="project" value="TreeGrafter"/>
</dbReference>
<keyword evidence="6" id="KW-1185">Reference proteome</keyword>
<feature type="compositionally biased region" description="Basic residues" evidence="4">
    <location>
        <begin position="171"/>
        <end position="187"/>
    </location>
</feature>
<feature type="compositionally biased region" description="Acidic residues" evidence="4">
    <location>
        <begin position="136"/>
        <end position="150"/>
    </location>
</feature>
<name>A0AAV9U7N1_9PEZI</name>
<sequence length="201" mass="21967">MQHSARLHTGRPTKTTPLSLRTAYLSILYNNSSNNNNNNNNCTQPSSHLHIPSFSMEGPSTTIQDLPASSTTTEQVSAEEVSPRGSSDGVLRLRGAHPERRRVTWTEEVVDNEGLGRKKTKICCIYHKPREFGESSSEESDSSSSSEEENDHGPTGESGSSGSGHPSTGQHKAHSCRNHKGNGKRRKNAYEKTPTRQKPGS</sequence>
<evidence type="ECO:0000256" key="1">
    <source>
        <dbReference type="ARBA" id="ARBA00003401"/>
    </source>
</evidence>
<evidence type="ECO:0000256" key="3">
    <source>
        <dbReference type="RuleBase" id="RU367162"/>
    </source>
</evidence>
<gene>
    <name evidence="5" type="primary">YPI1</name>
    <name evidence="5" type="ORF">TWF730_003427</name>
</gene>
<comment type="function">
    <text evidence="1 3">Regulator of type 1 phosphatases which maintains protein phosphatase activity under strict control.</text>
</comment>
<dbReference type="Proteomes" id="UP001373714">
    <property type="component" value="Unassembled WGS sequence"/>
</dbReference>
<dbReference type="PANTHER" id="PTHR20835:SF0">
    <property type="entry name" value="E3 UBIQUITIN-PROTEIN LIGASE PPP1R11"/>
    <property type="match status" value="1"/>
</dbReference>
<feature type="region of interest" description="Disordered" evidence="4">
    <location>
        <begin position="36"/>
        <end position="95"/>
    </location>
</feature>
<comment type="caution">
    <text evidence="5">The sequence shown here is derived from an EMBL/GenBank/DDBJ whole genome shotgun (WGS) entry which is preliminary data.</text>
</comment>
<proteinExistence type="inferred from homology"/>
<dbReference type="Pfam" id="PF07491">
    <property type="entry name" value="PPI_Ypi1"/>
    <property type="match status" value="1"/>
</dbReference>
<keyword evidence="3" id="KW-0539">Nucleus</keyword>
<reference evidence="5 6" key="1">
    <citation type="submission" date="2019-10" db="EMBL/GenBank/DDBJ databases">
        <authorList>
            <person name="Palmer J.M."/>
        </authorList>
    </citation>
    <scope>NUCLEOTIDE SEQUENCE [LARGE SCALE GENOMIC DNA]</scope>
    <source>
        <strain evidence="5 6">TWF730</strain>
    </source>
</reference>
<dbReference type="PANTHER" id="PTHR20835">
    <property type="entry name" value="E3 UBIQUITIN-PROTEIN LIGASE PPP1R11-RELATED"/>
    <property type="match status" value="1"/>
</dbReference>
<dbReference type="InterPro" id="IPR011107">
    <property type="entry name" value="PPI_Ypi1"/>
</dbReference>
<protein>
    <recommendedName>
        <fullName evidence="3">Type 1 phosphatases regulator</fullName>
    </recommendedName>
</protein>
<dbReference type="GO" id="GO:0004865">
    <property type="term" value="F:protein serine/threonine phosphatase inhibitor activity"/>
    <property type="evidence" value="ECO:0007669"/>
    <property type="project" value="UniProtKB-UniRule"/>
</dbReference>
<feature type="compositionally biased region" description="Low complexity" evidence="4">
    <location>
        <begin position="153"/>
        <end position="169"/>
    </location>
</feature>
<organism evidence="5 6">
    <name type="scientific">Orbilia blumenaviensis</name>
    <dbReference type="NCBI Taxonomy" id="1796055"/>
    <lineage>
        <taxon>Eukaryota</taxon>
        <taxon>Fungi</taxon>
        <taxon>Dikarya</taxon>
        <taxon>Ascomycota</taxon>
        <taxon>Pezizomycotina</taxon>
        <taxon>Orbiliomycetes</taxon>
        <taxon>Orbiliales</taxon>
        <taxon>Orbiliaceae</taxon>
        <taxon>Orbilia</taxon>
    </lineage>
</organism>